<name>R6NEH3_9FIRM</name>
<feature type="active site" description="Proton donor" evidence="4">
    <location>
        <position position="53"/>
    </location>
</feature>
<dbReference type="InterPro" id="IPR023210">
    <property type="entry name" value="NADP_OxRdtase_dom"/>
</dbReference>
<reference evidence="8" key="1">
    <citation type="submission" date="2012-11" db="EMBL/GenBank/DDBJ databases">
        <title>Dependencies among metagenomic species, viruses, plasmids and units of genetic variation.</title>
        <authorList>
            <person name="Nielsen H.B."/>
            <person name="Almeida M."/>
            <person name="Juncker A.S."/>
            <person name="Rasmussen S."/>
            <person name="Li J."/>
            <person name="Sunagawa S."/>
            <person name="Plichta D."/>
            <person name="Gautier L."/>
            <person name="Le Chatelier E."/>
            <person name="Peletier E."/>
            <person name="Bonde I."/>
            <person name="Nielsen T."/>
            <person name="Manichanh C."/>
            <person name="Arumugam M."/>
            <person name="Batto J."/>
            <person name="Santos M.B.Q.D."/>
            <person name="Blom N."/>
            <person name="Borruel N."/>
            <person name="Burgdorf K.S."/>
            <person name="Boumezbeur F."/>
            <person name="Casellas F."/>
            <person name="Dore J."/>
            <person name="Guarner F."/>
            <person name="Hansen T."/>
            <person name="Hildebrand F."/>
            <person name="Kaas R.S."/>
            <person name="Kennedy S."/>
            <person name="Kristiansen K."/>
            <person name="Kultima J.R."/>
            <person name="Leonard P."/>
            <person name="Levenez F."/>
            <person name="Lund O."/>
            <person name="Moumen B."/>
            <person name="Le Paslier D."/>
            <person name="Pons N."/>
            <person name="Pedersen O."/>
            <person name="Prifti E."/>
            <person name="Qin J."/>
            <person name="Raes J."/>
            <person name="Tap J."/>
            <person name="Tims S."/>
            <person name="Ussery D.W."/>
            <person name="Yamada T."/>
            <person name="MetaHit consortium"/>
            <person name="Renault P."/>
            <person name="Sicheritz-Ponten T."/>
            <person name="Bork P."/>
            <person name="Wang J."/>
            <person name="Brunak S."/>
            <person name="Ehrlich S.D."/>
        </authorList>
    </citation>
    <scope>NUCLEOTIDE SEQUENCE [LARGE SCALE GENOMIC DNA]</scope>
</reference>
<dbReference type="PANTHER" id="PTHR43827">
    <property type="entry name" value="2,5-DIKETO-D-GLUCONIC ACID REDUCTASE"/>
    <property type="match status" value="1"/>
</dbReference>
<dbReference type="Pfam" id="PF00248">
    <property type="entry name" value="Aldo_ket_red"/>
    <property type="match status" value="1"/>
</dbReference>
<dbReference type="Proteomes" id="UP000018168">
    <property type="component" value="Unassembled WGS sequence"/>
</dbReference>
<dbReference type="FunFam" id="3.20.20.100:FF:000015">
    <property type="entry name" value="Oxidoreductase, aldo/keto reductase family"/>
    <property type="match status" value="1"/>
</dbReference>
<dbReference type="PIRSF" id="PIRSF000097">
    <property type="entry name" value="AKR"/>
    <property type="match status" value="1"/>
</dbReference>
<dbReference type="PRINTS" id="PR00069">
    <property type="entry name" value="ALDKETRDTASE"/>
</dbReference>
<dbReference type="AlphaFoldDB" id="R6NEH3"/>
<evidence type="ECO:0000256" key="3">
    <source>
        <dbReference type="ARBA" id="ARBA00023002"/>
    </source>
</evidence>
<dbReference type="EMBL" id="CBEP010000067">
    <property type="protein sequence ID" value="CDC04601.1"/>
    <property type="molecule type" value="Genomic_DNA"/>
</dbReference>
<gene>
    <name evidence="8" type="ORF">BN578_00136</name>
</gene>
<dbReference type="SUPFAM" id="SSF51430">
    <property type="entry name" value="NAD(P)-linked oxidoreductase"/>
    <property type="match status" value="1"/>
</dbReference>
<sequence length="275" mass="31175">MLNLKSTITMNNGIKIPRLGFGVYRAAQGDETKNAVLNALEVGYRHIDTASAYGNEESVGEAIKESGLKREEIFLTTKLFNSDMRAHRQMDAFKESLDRLKVDYVDLYLIHWPVPGVYLESWKVLEEIYNKGLAKAIGVSNFLQHHLDDVIAHGSIVPAANQVEFSPLWQDNLLIQYCREKNIAFEAWGPLAAGELIGDRTTGDIGAKYGKTGSQVILRWMLQKNIIVFPKTVHKSRMIENADIFDFELSDEDMAIIDNMNRHRRTGPDPDNFDF</sequence>
<dbReference type="InterPro" id="IPR036812">
    <property type="entry name" value="NAD(P)_OxRdtase_dom_sf"/>
</dbReference>
<evidence type="ECO:0000313" key="8">
    <source>
        <dbReference type="EMBL" id="CDC04601.1"/>
    </source>
</evidence>
<comment type="caution">
    <text evidence="8">The sequence shown here is derived from an EMBL/GenBank/DDBJ whole genome shotgun (WGS) entry which is preliminary data.</text>
</comment>
<dbReference type="GO" id="GO:0016616">
    <property type="term" value="F:oxidoreductase activity, acting on the CH-OH group of donors, NAD or NADP as acceptor"/>
    <property type="evidence" value="ECO:0007669"/>
    <property type="project" value="UniProtKB-ARBA"/>
</dbReference>
<comment type="similarity">
    <text evidence="1">Belongs to the aldo/keto reductase family.</text>
</comment>
<feature type="domain" description="NADP-dependent oxidoreductase" evidence="7">
    <location>
        <begin position="19"/>
        <end position="261"/>
    </location>
</feature>
<evidence type="ECO:0000259" key="7">
    <source>
        <dbReference type="Pfam" id="PF00248"/>
    </source>
</evidence>
<feature type="site" description="Lowers pKa of active site Tyr" evidence="6">
    <location>
        <position position="78"/>
    </location>
</feature>
<proteinExistence type="inferred from homology"/>
<organism evidence="8 9">
    <name type="scientific">[Clostridium] leptum CAG:27</name>
    <dbReference type="NCBI Taxonomy" id="1263068"/>
    <lineage>
        <taxon>Bacteria</taxon>
        <taxon>Bacillati</taxon>
        <taxon>Bacillota</taxon>
        <taxon>Clostridia</taxon>
        <taxon>Eubacteriales</taxon>
        <taxon>Oscillospiraceae</taxon>
        <taxon>Oscillospiraceae incertae sedis</taxon>
    </lineage>
</organism>
<dbReference type="InterPro" id="IPR018170">
    <property type="entry name" value="Aldo/ket_reductase_CS"/>
</dbReference>
<protein>
    <submittedName>
        <fullName evidence="8">Oxidoreductase</fullName>
    </submittedName>
</protein>
<dbReference type="Gene3D" id="3.20.20.100">
    <property type="entry name" value="NADP-dependent oxidoreductase domain"/>
    <property type="match status" value="1"/>
</dbReference>
<feature type="binding site" evidence="5">
    <location>
        <position position="111"/>
    </location>
    <ligand>
        <name>substrate</name>
    </ligand>
</feature>
<evidence type="ECO:0000256" key="1">
    <source>
        <dbReference type="ARBA" id="ARBA00007905"/>
    </source>
</evidence>
<keyword evidence="2" id="KW-0521">NADP</keyword>
<dbReference type="PROSITE" id="PS00798">
    <property type="entry name" value="ALDOKETO_REDUCTASE_1"/>
    <property type="match status" value="1"/>
</dbReference>
<dbReference type="PANTHER" id="PTHR43827:SF3">
    <property type="entry name" value="NADP-DEPENDENT OXIDOREDUCTASE DOMAIN-CONTAINING PROTEIN"/>
    <property type="match status" value="1"/>
</dbReference>
<accession>R6NEH3</accession>
<evidence type="ECO:0000256" key="4">
    <source>
        <dbReference type="PIRSR" id="PIRSR000097-1"/>
    </source>
</evidence>
<evidence type="ECO:0000313" key="9">
    <source>
        <dbReference type="Proteomes" id="UP000018168"/>
    </source>
</evidence>
<evidence type="ECO:0000256" key="5">
    <source>
        <dbReference type="PIRSR" id="PIRSR000097-2"/>
    </source>
</evidence>
<evidence type="ECO:0000256" key="6">
    <source>
        <dbReference type="PIRSR" id="PIRSR000097-3"/>
    </source>
</evidence>
<keyword evidence="3" id="KW-0560">Oxidoreductase</keyword>
<dbReference type="PROSITE" id="PS00062">
    <property type="entry name" value="ALDOKETO_REDUCTASE_2"/>
    <property type="match status" value="1"/>
</dbReference>
<dbReference type="InterPro" id="IPR020471">
    <property type="entry name" value="AKR"/>
</dbReference>
<evidence type="ECO:0000256" key="2">
    <source>
        <dbReference type="ARBA" id="ARBA00022857"/>
    </source>
</evidence>